<dbReference type="EMBL" id="GBRH01262519">
    <property type="protein sequence ID" value="JAD35376.1"/>
    <property type="molecule type" value="Transcribed_RNA"/>
</dbReference>
<proteinExistence type="predicted"/>
<evidence type="ECO:0000313" key="1">
    <source>
        <dbReference type="EMBL" id="JAD35376.1"/>
    </source>
</evidence>
<protein>
    <submittedName>
        <fullName evidence="1">Uncharacterized protein</fullName>
    </submittedName>
</protein>
<accession>A0A0A8Z991</accession>
<reference evidence="1" key="2">
    <citation type="journal article" date="2015" name="Data Brief">
        <title>Shoot transcriptome of the giant reed, Arundo donax.</title>
        <authorList>
            <person name="Barrero R.A."/>
            <person name="Guerrero F.D."/>
            <person name="Moolhuijzen P."/>
            <person name="Goolsby J.A."/>
            <person name="Tidwell J."/>
            <person name="Bellgard S.E."/>
            <person name="Bellgard M.I."/>
        </authorList>
    </citation>
    <scope>NUCLEOTIDE SEQUENCE</scope>
    <source>
        <tissue evidence="1">Shoot tissue taken approximately 20 cm above the soil surface</tissue>
    </source>
</reference>
<reference evidence="1" key="1">
    <citation type="submission" date="2014-09" db="EMBL/GenBank/DDBJ databases">
        <authorList>
            <person name="Magalhaes I.L.F."/>
            <person name="Oliveira U."/>
            <person name="Santos F.R."/>
            <person name="Vidigal T.H.D.A."/>
            <person name="Brescovit A.D."/>
            <person name="Santos A.J."/>
        </authorList>
    </citation>
    <scope>NUCLEOTIDE SEQUENCE</scope>
    <source>
        <tissue evidence="1">Shoot tissue taken approximately 20 cm above the soil surface</tissue>
    </source>
</reference>
<dbReference type="AlphaFoldDB" id="A0A0A8Z991"/>
<organism evidence="1">
    <name type="scientific">Arundo donax</name>
    <name type="common">Giant reed</name>
    <name type="synonym">Donax arundinaceus</name>
    <dbReference type="NCBI Taxonomy" id="35708"/>
    <lineage>
        <taxon>Eukaryota</taxon>
        <taxon>Viridiplantae</taxon>
        <taxon>Streptophyta</taxon>
        <taxon>Embryophyta</taxon>
        <taxon>Tracheophyta</taxon>
        <taxon>Spermatophyta</taxon>
        <taxon>Magnoliopsida</taxon>
        <taxon>Liliopsida</taxon>
        <taxon>Poales</taxon>
        <taxon>Poaceae</taxon>
        <taxon>PACMAD clade</taxon>
        <taxon>Arundinoideae</taxon>
        <taxon>Arundineae</taxon>
        <taxon>Arundo</taxon>
    </lineage>
</organism>
<name>A0A0A8Z991_ARUDO</name>
<sequence length="73" mass="8751">MNTQFFWKEKNQDLVDIIWSILIVGPELNYFEPKTANSHIFQSISPKCQFYWSSSPRSLLARMPRCCCWFCRI</sequence>